<accession>A0ABP1Y2F3</accession>
<reference evidence="1 2" key="1">
    <citation type="submission" date="2015-03" db="EMBL/GenBank/DDBJ databases">
        <authorList>
            <consortium name="Pathogen Informatics"/>
            <person name="Murphy D."/>
        </authorList>
    </citation>
    <scope>NUCLEOTIDE SEQUENCE [LARGE SCALE GENOMIC DNA]</scope>
    <source>
        <strain evidence="1 2">IP05342</strain>
    </source>
</reference>
<sequence length="189" mass="20268">MPDNTDFYYDKLPGEKALRVAPNSSHSGIKVFSEQSLISFVNRMRQSMPMPQVNASIAIKNKVQTLTVSLSETPDKVLLWTAANSEARDFRYACNVRYSEFPLAITPANTLDIALTAPTTGWQATFVEATFSDGFVATTPVYISPKDVYPTTAPPVIGAACKTLPGRNAIAASEVVTPIGGAAPEGVQP</sequence>
<dbReference type="EMBL" id="CPXJ01000010">
    <property type="protein sequence ID" value="CND40002.1"/>
    <property type="molecule type" value="Genomic_DNA"/>
</dbReference>
<comment type="caution">
    <text evidence="1">The sequence shown here is derived from an EMBL/GenBank/DDBJ whole genome shotgun (WGS) entry which is preliminary data.</text>
</comment>
<evidence type="ECO:0000313" key="2">
    <source>
        <dbReference type="Proteomes" id="UP000041601"/>
    </source>
</evidence>
<dbReference type="Proteomes" id="UP000041601">
    <property type="component" value="Unassembled WGS sequence"/>
</dbReference>
<name>A0ABP1Y2F3_YEREN</name>
<proteinExistence type="predicted"/>
<gene>
    <name evidence="1" type="ORF">ERS137959_01074</name>
</gene>
<dbReference type="PANTHER" id="PTHR31497">
    <property type="entry name" value="AUTOCRINE PROLIFERATION REPRESSOR PROTEIN A"/>
    <property type="match status" value="1"/>
</dbReference>
<keyword evidence="2" id="KW-1185">Reference proteome</keyword>
<organism evidence="1 2">
    <name type="scientific">Yersinia enterocolitica</name>
    <dbReference type="NCBI Taxonomy" id="630"/>
    <lineage>
        <taxon>Bacteria</taxon>
        <taxon>Pseudomonadati</taxon>
        <taxon>Pseudomonadota</taxon>
        <taxon>Gammaproteobacteria</taxon>
        <taxon>Enterobacterales</taxon>
        <taxon>Yersiniaceae</taxon>
        <taxon>Yersinia</taxon>
    </lineage>
</organism>
<protein>
    <submittedName>
        <fullName evidence="1">Phop/Q-regulated protein PqaA</fullName>
    </submittedName>
</protein>
<dbReference type="PANTHER" id="PTHR31497:SF0">
    <property type="entry name" value="AUTOCRINE PROLIFERATION REPRESSOR PROTEIN A"/>
    <property type="match status" value="1"/>
</dbReference>
<dbReference type="InterPro" id="IPR009199">
    <property type="entry name" value="PhoPQ-act_pathogen-rel_PqaA"/>
</dbReference>
<dbReference type="Pfam" id="PF10142">
    <property type="entry name" value="PhoPQ_related"/>
    <property type="match status" value="1"/>
</dbReference>
<evidence type="ECO:0000313" key="1">
    <source>
        <dbReference type="EMBL" id="CND40002.1"/>
    </source>
</evidence>